<sequence>MNPKLPPAAFVKLCGDNVVGTARPLRVLQECTSEIEVYHLYLRTDMAPSTALHDRAAVRLLKLNPVYDAKDNDTWTMADGMQVLSGVHRFDITIMVAGEPVQYIFVLHKESPYLEEMAKGGEVPQEKVAWEPHTRFSSTNGAFLTDMVSKVIQDPICPTSRHPTRVAFLNLPDVITHIDGFMADIRLHTTPMIERDIGRLLEEEEAAADGSSGGRSGEAEEVTEDARGRLSDPAGGVDGGSEARSPVRRREKRSLSAESRVESPAPSFSNKRIRLSRGGSGWSRTAETLEVRPEGDSTMEVEAVGGQGGISAVAKVAMPEASGSRPMEQPRARSRLSELDALKSPRPGPVPSAMTCLFVPPE</sequence>
<dbReference type="AlphaFoldDB" id="A0AA38H5N3"/>
<gene>
    <name evidence="2" type="ORF">MKK02DRAFT_37448</name>
</gene>
<proteinExistence type="predicted"/>
<reference evidence="2" key="1">
    <citation type="journal article" date="2022" name="G3 (Bethesda)">
        <title>High quality genome of the basidiomycete yeast Dioszegia hungarica PDD-24b-2 isolated from cloud water.</title>
        <authorList>
            <person name="Jarrige D."/>
            <person name="Haridas S."/>
            <person name="Bleykasten-Grosshans C."/>
            <person name="Joly M."/>
            <person name="Nadalig T."/>
            <person name="Sancelme M."/>
            <person name="Vuilleumier S."/>
            <person name="Grigoriev I.V."/>
            <person name="Amato P."/>
            <person name="Bringel F."/>
        </authorList>
    </citation>
    <scope>NUCLEOTIDE SEQUENCE</scope>
    <source>
        <strain evidence="2">PDD-24b-2</strain>
    </source>
</reference>
<name>A0AA38H5N3_9TREE</name>
<feature type="region of interest" description="Disordered" evidence="1">
    <location>
        <begin position="205"/>
        <end position="281"/>
    </location>
</feature>
<dbReference type="RefSeq" id="XP_052944347.1">
    <property type="nucleotide sequence ID" value="XM_053089654.1"/>
</dbReference>
<organism evidence="2 3">
    <name type="scientific">Dioszegia hungarica</name>
    <dbReference type="NCBI Taxonomy" id="4972"/>
    <lineage>
        <taxon>Eukaryota</taxon>
        <taxon>Fungi</taxon>
        <taxon>Dikarya</taxon>
        <taxon>Basidiomycota</taxon>
        <taxon>Agaricomycotina</taxon>
        <taxon>Tremellomycetes</taxon>
        <taxon>Tremellales</taxon>
        <taxon>Bulleribasidiaceae</taxon>
        <taxon>Dioszegia</taxon>
    </lineage>
</organism>
<evidence type="ECO:0000313" key="3">
    <source>
        <dbReference type="Proteomes" id="UP001164286"/>
    </source>
</evidence>
<evidence type="ECO:0000256" key="1">
    <source>
        <dbReference type="SAM" id="MobiDB-lite"/>
    </source>
</evidence>
<comment type="caution">
    <text evidence="2">The sequence shown here is derived from an EMBL/GenBank/DDBJ whole genome shotgun (WGS) entry which is preliminary data.</text>
</comment>
<accession>A0AA38H5N3</accession>
<protein>
    <submittedName>
        <fullName evidence="2">Uncharacterized protein</fullName>
    </submittedName>
</protein>
<evidence type="ECO:0000313" key="2">
    <source>
        <dbReference type="EMBL" id="KAI9634570.1"/>
    </source>
</evidence>
<feature type="compositionally biased region" description="Basic and acidic residues" evidence="1">
    <location>
        <begin position="328"/>
        <end position="343"/>
    </location>
</feature>
<dbReference type="EMBL" id="JAKWFO010000006">
    <property type="protein sequence ID" value="KAI9634570.1"/>
    <property type="molecule type" value="Genomic_DNA"/>
</dbReference>
<dbReference type="GeneID" id="77728859"/>
<feature type="region of interest" description="Disordered" evidence="1">
    <location>
        <begin position="319"/>
        <end position="354"/>
    </location>
</feature>
<keyword evidence="3" id="KW-1185">Reference proteome</keyword>
<dbReference type="Proteomes" id="UP001164286">
    <property type="component" value="Unassembled WGS sequence"/>
</dbReference>